<feature type="region of interest" description="Disordered" evidence="1">
    <location>
        <begin position="60"/>
        <end position="97"/>
    </location>
</feature>
<evidence type="ECO:0000313" key="2">
    <source>
        <dbReference type="EMBL" id="CAD0202690.1"/>
    </source>
</evidence>
<gene>
    <name evidence="2" type="ORF">CINC_LOCUS4349</name>
</gene>
<keyword evidence="3" id="KW-1185">Reference proteome</keyword>
<organism evidence="2 3">
    <name type="scientific">Chrysodeixis includens</name>
    <name type="common">Soybean looper</name>
    <name type="synonym">Pseudoplusia includens</name>
    <dbReference type="NCBI Taxonomy" id="689277"/>
    <lineage>
        <taxon>Eukaryota</taxon>
        <taxon>Metazoa</taxon>
        <taxon>Ecdysozoa</taxon>
        <taxon>Arthropoda</taxon>
        <taxon>Hexapoda</taxon>
        <taxon>Insecta</taxon>
        <taxon>Pterygota</taxon>
        <taxon>Neoptera</taxon>
        <taxon>Endopterygota</taxon>
        <taxon>Lepidoptera</taxon>
        <taxon>Glossata</taxon>
        <taxon>Ditrysia</taxon>
        <taxon>Noctuoidea</taxon>
        <taxon>Noctuidae</taxon>
        <taxon>Plusiinae</taxon>
        <taxon>Chrysodeixis</taxon>
    </lineage>
</organism>
<evidence type="ECO:0000256" key="1">
    <source>
        <dbReference type="SAM" id="MobiDB-lite"/>
    </source>
</evidence>
<evidence type="ECO:0000313" key="3">
    <source>
        <dbReference type="Proteomes" id="UP001154114"/>
    </source>
</evidence>
<dbReference type="EMBL" id="LR824020">
    <property type="protein sequence ID" value="CAD0202690.1"/>
    <property type="molecule type" value="Genomic_DNA"/>
</dbReference>
<name>A0A9N8KWI8_CHRIL</name>
<dbReference type="AlphaFoldDB" id="A0A9N8KWI8"/>
<accession>A0A9N8KWI8</accession>
<proteinExistence type="predicted"/>
<sequence>MRRRFGGRNRSREPLDLAAYSYTQVASIQADGTAYQGAAKAPSPARSGLECCGCGESSCSTERAGTRADRRHERAEARVTEHRAHATSEGFGDDPQRAYKELTSWLPTKHVL</sequence>
<reference evidence="2" key="1">
    <citation type="submission" date="2021-12" db="EMBL/GenBank/DDBJ databases">
        <authorList>
            <person name="King R."/>
        </authorList>
    </citation>
    <scope>NUCLEOTIDE SEQUENCE</scope>
</reference>
<feature type="compositionally biased region" description="Basic and acidic residues" evidence="1">
    <location>
        <begin position="64"/>
        <end position="86"/>
    </location>
</feature>
<dbReference type="Proteomes" id="UP001154114">
    <property type="component" value="Chromosome 17"/>
</dbReference>
<protein>
    <submittedName>
        <fullName evidence="2">Uncharacterized protein</fullName>
    </submittedName>
</protein>